<comment type="caution">
    <text evidence="2">The sequence shown here is derived from an EMBL/GenBank/DDBJ whole genome shotgun (WGS) entry which is preliminary data.</text>
</comment>
<sequence>MEDVLLKLAYDAINYEFDNTVLIDNSLKEQFSILNEQRATFVTLNLNNNLRGCMGSLIAHRTLFEDIIHNARAAAFSDFRFNRLSQQEFKNIEIEISILTPAQAIEYKDLEDLKQKLIPNKHGVILELDGKRATFLPQVWEQLPTFEAFISQLCKKAGLDPNNLPGYPKIQIYEVEKIKKS</sequence>
<organism evidence="2 3">
    <name type="scientific">Halarcobacter mediterraneus</name>
    <dbReference type="NCBI Taxonomy" id="2023153"/>
    <lineage>
        <taxon>Bacteria</taxon>
        <taxon>Pseudomonadati</taxon>
        <taxon>Campylobacterota</taxon>
        <taxon>Epsilonproteobacteria</taxon>
        <taxon>Campylobacterales</taxon>
        <taxon>Arcobacteraceae</taxon>
        <taxon>Halarcobacter</taxon>
    </lineage>
</organism>
<keyword evidence="3" id="KW-1185">Reference proteome</keyword>
<feature type="domain" description="AMMECR1" evidence="1">
    <location>
        <begin position="1"/>
        <end position="181"/>
    </location>
</feature>
<dbReference type="PANTHER" id="PTHR13016:SF0">
    <property type="entry name" value="AMME SYNDROME CANDIDATE GENE 1 PROTEIN"/>
    <property type="match status" value="1"/>
</dbReference>
<dbReference type="NCBIfam" id="TIGR04335">
    <property type="entry name" value="AmmeMemoSam_A"/>
    <property type="match status" value="1"/>
</dbReference>
<dbReference type="AlphaFoldDB" id="A0A4Q1B1R7"/>
<evidence type="ECO:0000313" key="2">
    <source>
        <dbReference type="EMBL" id="RXK11737.1"/>
    </source>
</evidence>
<evidence type="ECO:0000313" key="3">
    <source>
        <dbReference type="Proteomes" id="UP000289718"/>
    </source>
</evidence>
<evidence type="ECO:0000259" key="1">
    <source>
        <dbReference type="PROSITE" id="PS51112"/>
    </source>
</evidence>
<dbReference type="OrthoDB" id="9782820at2"/>
<dbReference type="Gene3D" id="3.30.1490.150">
    <property type="entry name" value="Hypothetical protein ph0010, domain 2"/>
    <property type="match status" value="1"/>
</dbReference>
<dbReference type="Pfam" id="PF01871">
    <property type="entry name" value="AMMECR1"/>
    <property type="match status" value="1"/>
</dbReference>
<dbReference type="PROSITE" id="PS51112">
    <property type="entry name" value="AMMECR1"/>
    <property type="match status" value="1"/>
</dbReference>
<dbReference type="InterPro" id="IPR027485">
    <property type="entry name" value="AMMECR1_N"/>
</dbReference>
<dbReference type="PANTHER" id="PTHR13016">
    <property type="entry name" value="AMMECR1 HOMOLOG"/>
    <property type="match status" value="1"/>
</dbReference>
<proteinExistence type="predicted"/>
<dbReference type="NCBIfam" id="TIGR00296">
    <property type="entry name" value="TIGR00296 family protein"/>
    <property type="match status" value="1"/>
</dbReference>
<dbReference type="EMBL" id="NXIE01000006">
    <property type="protein sequence ID" value="RXK11737.1"/>
    <property type="molecule type" value="Genomic_DNA"/>
</dbReference>
<protein>
    <submittedName>
        <fullName evidence="2">AMMECR1 domain-containing protein</fullName>
    </submittedName>
</protein>
<accession>A0A4Q1B1R7</accession>
<dbReference type="InterPro" id="IPR027623">
    <property type="entry name" value="AmmeMemoSam_A"/>
</dbReference>
<dbReference type="InterPro" id="IPR002733">
    <property type="entry name" value="AMMECR1_domain"/>
</dbReference>
<dbReference type="Proteomes" id="UP000289718">
    <property type="component" value="Unassembled WGS sequence"/>
</dbReference>
<dbReference type="Gene3D" id="3.30.700.20">
    <property type="entry name" value="Hypothetical protein ph0010, domain 1"/>
    <property type="match status" value="1"/>
</dbReference>
<dbReference type="InterPro" id="IPR036071">
    <property type="entry name" value="AMMECR1_dom_sf"/>
</dbReference>
<reference evidence="2 3" key="1">
    <citation type="submission" date="2017-09" db="EMBL/GenBank/DDBJ databases">
        <title>Genomics of the genus Arcobacter.</title>
        <authorList>
            <person name="Perez-Cataluna A."/>
            <person name="Figueras M.J."/>
            <person name="Salas-Masso N."/>
        </authorList>
    </citation>
    <scope>NUCLEOTIDE SEQUENCE [LARGE SCALE GENOMIC DNA]</scope>
    <source>
        <strain evidence="2 3">F156-34</strain>
    </source>
</reference>
<name>A0A4Q1B1R7_9BACT</name>
<dbReference type="InterPro" id="IPR023473">
    <property type="entry name" value="AMMECR1"/>
</dbReference>
<gene>
    <name evidence="2" type="ORF">CP965_13240</name>
</gene>
<dbReference type="SUPFAM" id="SSF143447">
    <property type="entry name" value="AMMECR1-like"/>
    <property type="match status" value="1"/>
</dbReference>